<feature type="binding site" evidence="3">
    <location>
        <position position="25"/>
    </location>
    <ligand>
        <name>Zn(2+)</name>
        <dbReference type="ChEBI" id="CHEBI:29105"/>
    </ligand>
</feature>
<sequence>MPHTFPCPRCGEMSQWEDNTFRPFCSERCKLIDLGAWANDEYRLPTQDAPQAENSEE</sequence>
<evidence type="ECO:0000256" key="3">
    <source>
        <dbReference type="HAMAP-Rule" id="MF_00649"/>
    </source>
</evidence>
<dbReference type="GO" id="GO:0008270">
    <property type="term" value="F:zinc ion binding"/>
    <property type="evidence" value="ECO:0007669"/>
    <property type="project" value="UniProtKB-UniRule"/>
</dbReference>
<evidence type="ECO:0000313" key="5">
    <source>
        <dbReference type="Proteomes" id="UP001161099"/>
    </source>
</evidence>
<comment type="similarity">
    <text evidence="3">Belongs to the DNA gyrase inhibitor YacG family.</text>
</comment>
<protein>
    <recommendedName>
        <fullName evidence="3">DNA gyrase inhibitor YacG</fullName>
    </recommendedName>
</protein>
<keyword evidence="1 3" id="KW-0479">Metal-binding</keyword>
<accession>A0AA42ICD1</accession>
<dbReference type="GO" id="GO:0006355">
    <property type="term" value="P:regulation of DNA-templated transcription"/>
    <property type="evidence" value="ECO:0007669"/>
    <property type="project" value="InterPro"/>
</dbReference>
<dbReference type="GO" id="GO:0008657">
    <property type="term" value="F:DNA topoisomerase type II (double strand cut, ATP-hydrolyzing) inhibitor activity"/>
    <property type="evidence" value="ECO:0007669"/>
    <property type="project" value="UniProtKB-UniRule"/>
</dbReference>
<dbReference type="InterPro" id="IPR005584">
    <property type="entry name" value="DNA_gyrase_inhibitor_YacG"/>
</dbReference>
<dbReference type="RefSeq" id="WP_259233708.1">
    <property type="nucleotide sequence ID" value="NZ_JANUEV010000005.1"/>
</dbReference>
<dbReference type="SUPFAM" id="SSF57716">
    <property type="entry name" value="Glucocorticoid receptor-like (DNA-binding domain)"/>
    <property type="match status" value="1"/>
</dbReference>
<gene>
    <name evidence="3" type="primary">yacG</name>
    <name evidence="4" type="ORF">N5D11_02025</name>
</gene>
<name>A0AA42ICD1_ACIJO</name>
<feature type="binding site" evidence="3">
    <location>
        <position position="7"/>
    </location>
    <ligand>
        <name>Zn(2+)</name>
        <dbReference type="ChEBI" id="CHEBI:29105"/>
    </ligand>
</feature>
<dbReference type="InterPro" id="IPR013088">
    <property type="entry name" value="Znf_NHR/GATA"/>
</dbReference>
<dbReference type="Gene3D" id="3.30.50.10">
    <property type="entry name" value="Erythroid Transcription Factor GATA-1, subunit A"/>
    <property type="match status" value="1"/>
</dbReference>
<dbReference type="PANTHER" id="PTHR36150:SF1">
    <property type="entry name" value="DNA GYRASE INHIBITOR YACG"/>
    <property type="match status" value="1"/>
</dbReference>
<comment type="subunit">
    <text evidence="3">Interacts with GyrB.</text>
</comment>
<dbReference type="HAMAP" id="MF_00649">
    <property type="entry name" value="DNA_gyrase_inhibitor_YacG"/>
    <property type="match status" value="1"/>
</dbReference>
<evidence type="ECO:0000313" key="4">
    <source>
        <dbReference type="EMBL" id="MDH0654908.1"/>
    </source>
</evidence>
<feature type="binding site" evidence="3">
    <location>
        <position position="29"/>
    </location>
    <ligand>
        <name>Zn(2+)</name>
        <dbReference type="ChEBI" id="CHEBI:29105"/>
    </ligand>
</feature>
<dbReference type="PANTHER" id="PTHR36150">
    <property type="entry name" value="DNA GYRASE INHIBITOR YACG"/>
    <property type="match status" value="1"/>
</dbReference>
<proteinExistence type="inferred from homology"/>
<keyword evidence="2 3" id="KW-0862">Zinc</keyword>
<comment type="caution">
    <text evidence="4">The sequence shown here is derived from an EMBL/GenBank/DDBJ whole genome shotgun (WGS) entry which is preliminary data.</text>
</comment>
<organism evidence="4 5">
    <name type="scientific">Acinetobacter johnsonii</name>
    <dbReference type="NCBI Taxonomy" id="40214"/>
    <lineage>
        <taxon>Bacteria</taxon>
        <taxon>Pseudomonadati</taxon>
        <taxon>Pseudomonadota</taxon>
        <taxon>Gammaproteobacteria</taxon>
        <taxon>Moraxellales</taxon>
        <taxon>Moraxellaceae</taxon>
        <taxon>Acinetobacter</taxon>
    </lineage>
</organism>
<dbReference type="Pfam" id="PF03884">
    <property type="entry name" value="YacG"/>
    <property type="match status" value="1"/>
</dbReference>
<comment type="function">
    <text evidence="3">Inhibits all the catalytic activities of DNA gyrase by preventing its interaction with DNA. Acts by binding directly to the C-terminal domain of GyrB, which probably disrupts DNA binding by the gyrase.</text>
</comment>
<feature type="binding site" evidence="3">
    <location>
        <position position="10"/>
    </location>
    <ligand>
        <name>Zn(2+)</name>
        <dbReference type="ChEBI" id="CHEBI:29105"/>
    </ligand>
</feature>
<dbReference type="AlphaFoldDB" id="A0AA42ICD1"/>
<evidence type="ECO:0000256" key="1">
    <source>
        <dbReference type="ARBA" id="ARBA00022723"/>
    </source>
</evidence>
<evidence type="ECO:0000256" key="2">
    <source>
        <dbReference type="ARBA" id="ARBA00022833"/>
    </source>
</evidence>
<dbReference type="EMBL" id="JAOCDR010000002">
    <property type="protein sequence ID" value="MDH0654908.1"/>
    <property type="molecule type" value="Genomic_DNA"/>
</dbReference>
<dbReference type="Proteomes" id="UP001161099">
    <property type="component" value="Unassembled WGS sequence"/>
</dbReference>
<comment type="cofactor">
    <cofactor evidence="3">
        <name>Zn(2+)</name>
        <dbReference type="ChEBI" id="CHEBI:29105"/>
    </cofactor>
    <text evidence="3">Binds 1 zinc ion.</text>
</comment>
<reference evidence="4" key="1">
    <citation type="submission" date="2022-09" db="EMBL/GenBank/DDBJ databases">
        <title>Intensive care unit water sources are persistently colonized with multi-drug resistant bacteria and are the site of extensive horizontal gene transfer of antibiotic resistance genes.</title>
        <authorList>
            <person name="Diorio-Toth L."/>
        </authorList>
    </citation>
    <scope>NUCLEOTIDE SEQUENCE</scope>
    <source>
        <strain evidence="4">GD03851</strain>
    </source>
</reference>